<dbReference type="PANTHER" id="PTHR47017:SF1">
    <property type="entry name" value="ACYL-COA"/>
    <property type="match status" value="1"/>
</dbReference>
<dbReference type="Pfam" id="PF04339">
    <property type="entry name" value="FemAB_like"/>
    <property type="match status" value="1"/>
</dbReference>
<dbReference type="AlphaFoldDB" id="A0A849VMT0"/>
<comment type="caution">
    <text evidence="1">The sequence shown here is derived from an EMBL/GenBank/DDBJ whole genome shotgun (WGS) entry which is preliminary data.</text>
</comment>
<dbReference type="Proteomes" id="UP000586305">
    <property type="component" value="Unassembled WGS sequence"/>
</dbReference>
<dbReference type="GO" id="GO:0016740">
    <property type="term" value="F:transferase activity"/>
    <property type="evidence" value="ECO:0007669"/>
    <property type="project" value="UniProtKB-KW"/>
</dbReference>
<dbReference type="RefSeq" id="WP_171628056.1">
    <property type="nucleotide sequence ID" value="NZ_JABBPG010000014.1"/>
</dbReference>
<dbReference type="Gene3D" id="3.40.630.30">
    <property type="match status" value="1"/>
</dbReference>
<keyword evidence="1" id="KW-0808">Transferase</keyword>
<dbReference type="SUPFAM" id="SSF55729">
    <property type="entry name" value="Acyl-CoA N-acyltransferases (Nat)"/>
    <property type="match status" value="1"/>
</dbReference>
<reference evidence="1 2" key="1">
    <citation type="submission" date="2020-04" db="EMBL/GenBank/DDBJ databases">
        <title>Pseudoalteromonas caenipelagi sp. nov., isolated from a tidal flat.</title>
        <authorList>
            <person name="Park S."/>
            <person name="Yoon J.-H."/>
        </authorList>
    </citation>
    <scope>NUCLEOTIDE SEQUENCE [LARGE SCALE GENOMIC DNA]</scope>
    <source>
        <strain evidence="1 2">JBTF-M23</strain>
    </source>
</reference>
<keyword evidence="2" id="KW-1185">Reference proteome</keyword>
<name>A0A849VMT0_9GAMM</name>
<dbReference type="PANTHER" id="PTHR47017">
    <property type="entry name" value="ACYL-COA"/>
    <property type="match status" value="1"/>
</dbReference>
<evidence type="ECO:0000313" key="2">
    <source>
        <dbReference type="Proteomes" id="UP000586305"/>
    </source>
</evidence>
<proteinExistence type="predicted"/>
<sequence>MYTHKFVSSIDEVSPHDWQALCTDNLFCSYSWLSALEHSGCVSKDTGWKPHHLLIYQDAVLVAILPGYLKSHSYGEYVFDWSWAEAYQRYGLKYYPKWLCGVPFTPVTGQRILCKELTLALTEYILTTLKHGCQQTAWSGAHINFLTEQLTPNRNFMTRYGVQFHWQNNDYVDFADFLSALTSRRRKMIKKERQQAVNSGLHIRWLSAGEIDDVMLEHFYQCYQNTYIKRSGHQGYLNFTFFKLILSTLPESVRLCAAFEGPQLVAASLYLCDKHTLYGRYWGALEDYQTLHFELCYYQGIEYAIKHKLNNFDAGAQGEHKLTRGFKPVVTYSLHHIANPMFSAAISDFIQREHRHIEQYIEQCTLVLPFKQQ</sequence>
<dbReference type="InterPro" id="IPR007434">
    <property type="entry name" value="FemAB-like"/>
</dbReference>
<dbReference type="EMBL" id="JABBPG010000014">
    <property type="protein sequence ID" value="NOU53024.1"/>
    <property type="molecule type" value="Genomic_DNA"/>
</dbReference>
<protein>
    <submittedName>
        <fullName evidence="1">N-acetyltransferase</fullName>
    </submittedName>
</protein>
<organism evidence="1 2">
    <name type="scientific">Pseudoalteromonas caenipelagi</name>
    <dbReference type="NCBI Taxonomy" id="2726988"/>
    <lineage>
        <taxon>Bacteria</taxon>
        <taxon>Pseudomonadati</taxon>
        <taxon>Pseudomonadota</taxon>
        <taxon>Gammaproteobacteria</taxon>
        <taxon>Alteromonadales</taxon>
        <taxon>Pseudoalteromonadaceae</taxon>
        <taxon>Pseudoalteromonas</taxon>
    </lineage>
</organism>
<evidence type="ECO:0000313" key="1">
    <source>
        <dbReference type="EMBL" id="NOU53024.1"/>
    </source>
</evidence>
<gene>
    <name evidence="1" type="ORF">HG263_21210</name>
</gene>
<accession>A0A849VMT0</accession>
<dbReference type="InterPro" id="IPR016181">
    <property type="entry name" value="Acyl_CoA_acyltransferase"/>
</dbReference>